<reference evidence="2" key="1">
    <citation type="journal article" date="2019" name="Int. J. Syst. Evol. Microbiol.">
        <title>The Global Catalogue of Microorganisms (GCM) 10K type strain sequencing project: providing services to taxonomists for standard genome sequencing and annotation.</title>
        <authorList>
            <consortium name="The Broad Institute Genomics Platform"/>
            <consortium name="The Broad Institute Genome Sequencing Center for Infectious Disease"/>
            <person name="Wu L."/>
            <person name="Ma J."/>
        </authorList>
    </citation>
    <scope>NUCLEOTIDE SEQUENCE [LARGE SCALE GENOMIC DNA]</scope>
    <source>
        <strain evidence="2">JCM 18204</strain>
    </source>
</reference>
<comment type="caution">
    <text evidence="1">The sequence shown here is derived from an EMBL/GenBank/DDBJ whole genome shotgun (WGS) entry which is preliminary data.</text>
</comment>
<dbReference type="PANTHER" id="PTHR35175:SF2">
    <property type="entry name" value="DUF1289 DOMAIN-CONTAINING PROTEIN"/>
    <property type="match status" value="1"/>
</dbReference>
<name>A0ABP9BTC9_9GAMM</name>
<dbReference type="Pfam" id="PF06945">
    <property type="entry name" value="DUF1289"/>
    <property type="match status" value="1"/>
</dbReference>
<accession>A0ABP9BTC9</accession>
<protein>
    <recommendedName>
        <fullName evidence="3">DUF1289 domain-containing protein</fullName>
    </recommendedName>
</protein>
<dbReference type="EMBL" id="BAABJE010000014">
    <property type="protein sequence ID" value="GAA4800146.1"/>
    <property type="molecule type" value="Genomic_DNA"/>
</dbReference>
<dbReference type="PANTHER" id="PTHR35175">
    <property type="entry name" value="DUF1289 DOMAIN-CONTAINING PROTEIN"/>
    <property type="match status" value="1"/>
</dbReference>
<proteinExistence type="predicted"/>
<evidence type="ECO:0000313" key="1">
    <source>
        <dbReference type="EMBL" id="GAA4800146.1"/>
    </source>
</evidence>
<dbReference type="InterPro" id="IPR010710">
    <property type="entry name" value="DUF1289"/>
</dbReference>
<evidence type="ECO:0000313" key="2">
    <source>
        <dbReference type="Proteomes" id="UP001499959"/>
    </source>
</evidence>
<sequence>MMSSSRAVLTPCIGVCTLDPAGFCDGCFRTGDEIARWLAMSDTERLDLMERVLPEREVRIAGAASPGGAIA</sequence>
<gene>
    <name evidence="1" type="ORF">GCM10023307_28170</name>
</gene>
<evidence type="ECO:0008006" key="3">
    <source>
        <dbReference type="Google" id="ProtNLM"/>
    </source>
</evidence>
<keyword evidence="2" id="KW-1185">Reference proteome</keyword>
<dbReference type="Proteomes" id="UP001499959">
    <property type="component" value="Unassembled WGS sequence"/>
</dbReference>
<organism evidence="1 2">
    <name type="scientific">Lysobacter hankyongensis</name>
    <dbReference type="NCBI Taxonomy" id="1176535"/>
    <lineage>
        <taxon>Bacteria</taxon>
        <taxon>Pseudomonadati</taxon>
        <taxon>Pseudomonadota</taxon>
        <taxon>Gammaproteobacteria</taxon>
        <taxon>Lysobacterales</taxon>
        <taxon>Lysobacteraceae</taxon>
        <taxon>Lysobacter</taxon>
    </lineage>
</organism>